<evidence type="ECO:0000313" key="3">
    <source>
        <dbReference type="EMBL" id="CAG5120776.1"/>
    </source>
</evidence>
<dbReference type="GO" id="GO:0005813">
    <property type="term" value="C:centrosome"/>
    <property type="evidence" value="ECO:0007669"/>
    <property type="project" value="InterPro"/>
</dbReference>
<feature type="compositionally biased region" description="Polar residues" evidence="1">
    <location>
        <begin position="141"/>
        <end position="152"/>
    </location>
</feature>
<evidence type="ECO:0000313" key="4">
    <source>
        <dbReference type="Proteomes" id="UP000678393"/>
    </source>
</evidence>
<dbReference type="GO" id="GO:0000922">
    <property type="term" value="C:spindle pole"/>
    <property type="evidence" value="ECO:0007669"/>
    <property type="project" value="InterPro"/>
</dbReference>
<dbReference type="InterPro" id="IPR036872">
    <property type="entry name" value="CH_dom_sf"/>
</dbReference>
<dbReference type="Pfam" id="PF19016">
    <property type="entry name" value="DUF5745"/>
    <property type="match status" value="1"/>
</dbReference>
<dbReference type="PANTHER" id="PTHR22545:SF0">
    <property type="entry name" value="CENTROSOMAL PROTEIN OF 95 KDA"/>
    <property type="match status" value="1"/>
</dbReference>
<comment type="caution">
    <text evidence="3">The sequence shown here is derived from an EMBL/GenBank/DDBJ whole genome shotgun (WGS) entry which is preliminary data.</text>
</comment>
<keyword evidence="4" id="KW-1185">Reference proteome</keyword>
<feature type="region of interest" description="Disordered" evidence="1">
    <location>
        <begin position="136"/>
        <end position="160"/>
    </location>
</feature>
<dbReference type="InterPro" id="IPR026619">
    <property type="entry name" value="CEP95"/>
</dbReference>
<dbReference type="Proteomes" id="UP000678393">
    <property type="component" value="Unassembled WGS sequence"/>
</dbReference>
<dbReference type="Gene3D" id="1.10.418.10">
    <property type="entry name" value="Calponin-like domain"/>
    <property type="match status" value="1"/>
</dbReference>
<reference evidence="3" key="1">
    <citation type="submission" date="2021-04" db="EMBL/GenBank/DDBJ databases">
        <authorList>
            <consortium name="Molecular Ecology Group"/>
        </authorList>
    </citation>
    <scope>NUCLEOTIDE SEQUENCE</scope>
</reference>
<organism evidence="3 4">
    <name type="scientific">Candidula unifasciata</name>
    <dbReference type="NCBI Taxonomy" id="100452"/>
    <lineage>
        <taxon>Eukaryota</taxon>
        <taxon>Metazoa</taxon>
        <taxon>Spiralia</taxon>
        <taxon>Lophotrochozoa</taxon>
        <taxon>Mollusca</taxon>
        <taxon>Gastropoda</taxon>
        <taxon>Heterobranchia</taxon>
        <taxon>Euthyneura</taxon>
        <taxon>Panpulmonata</taxon>
        <taxon>Eupulmonata</taxon>
        <taxon>Stylommatophora</taxon>
        <taxon>Helicina</taxon>
        <taxon>Helicoidea</taxon>
        <taxon>Geomitridae</taxon>
        <taxon>Candidula</taxon>
    </lineage>
</organism>
<sequence length="172" mass="19231">MQHQLKMDANFDLPERPTSDDAINLANHLLKQFRIPTKITKAEDISSSLFVVLYECLFSDRLPDVIRHPVSKDDEIHNCQIVIDVLSSDVIHDSLSHIRGVDIVAGDLTAIFNLLDIFSHLLEYVLNKIESDHEDTKSVRSLETNSQASTPSRRAASVSCRKLPQGIIAQSG</sequence>
<proteinExistence type="predicted"/>
<accession>A0A8S3Z2B6</accession>
<feature type="non-terminal residue" evidence="3">
    <location>
        <position position="1"/>
    </location>
</feature>
<dbReference type="SUPFAM" id="SSF47576">
    <property type="entry name" value="Calponin-homology domain, CH-domain"/>
    <property type="match status" value="1"/>
</dbReference>
<gene>
    <name evidence="3" type="ORF">CUNI_LOCUS6334</name>
</gene>
<dbReference type="PANTHER" id="PTHR22545">
    <property type="entry name" value="CENTROSOMAL PROTEIN OF 95 KDA"/>
    <property type="match status" value="1"/>
</dbReference>
<dbReference type="AlphaFoldDB" id="A0A8S3Z2B6"/>
<evidence type="ECO:0000256" key="1">
    <source>
        <dbReference type="SAM" id="MobiDB-lite"/>
    </source>
</evidence>
<protein>
    <recommendedName>
        <fullName evidence="2">DUF5745 domain-containing protein</fullName>
    </recommendedName>
</protein>
<name>A0A8S3Z2B6_9EUPU</name>
<dbReference type="OrthoDB" id="545730at2759"/>
<evidence type="ECO:0000259" key="2">
    <source>
        <dbReference type="Pfam" id="PF19016"/>
    </source>
</evidence>
<dbReference type="EMBL" id="CAJHNH020000964">
    <property type="protein sequence ID" value="CAG5120776.1"/>
    <property type="molecule type" value="Genomic_DNA"/>
</dbReference>
<dbReference type="InterPro" id="IPR044039">
    <property type="entry name" value="DUF5745"/>
</dbReference>
<feature type="domain" description="DUF5745" evidence="2">
    <location>
        <begin position="62"/>
        <end position="120"/>
    </location>
</feature>